<accession>A0A9D2HEA6</accession>
<dbReference type="EMBL" id="DXAN01000023">
    <property type="protein sequence ID" value="HJA08934.1"/>
    <property type="molecule type" value="Genomic_DNA"/>
</dbReference>
<dbReference type="PANTHER" id="PTHR43156:SF2">
    <property type="entry name" value="STAGE II SPORULATION PROTEIN E"/>
    <property type="match status" value="1"/>
</dbReference>
<evidence type="ECO:0000256" key="1">
    <source>
        <dbReference type="ARBA" id="ARBA00022801"/>
    </source>
</evidence>
<feature type="domain" description="HAMP" evidence="5">
    <location>
        <begin position="386"/>
        <end position="413"/>
    </location>
</feature>
<dbReference type="Gene3D" id="6.10.340.10">
    <property type="match status" value="1"/>
</dbReference>
<evidence type="ECO:0000259" key="5">
    <source>
        <dbReference type="PROSITE" id="PS50885"/>
    </source>
</evidence>
<feature type="region of interest" description="Disordered" evidence="3">
    <location>
        <begin position="672"/>
        <end position="696"/>
    </location>
</feature>
<gene>
    <name evidence="6" type="ORF">H9962_07070</name>
</gene>
<dbReference type="InterPro" id="IPR052016">
    <property type="entry name" value="Bact_Sigma-Reg"/>
</dbReference>
<dbReference type="PANTHER" id="PTHR43156">
    <property type="entry name" value="STAGE II SPORULATION PROTEIN E-RELATED"/>
    <property type="match status" value="1"/>
</dbReference>
<name>A0A9D2HEA6_9BACT</name>
<keyword evidence="4" id="KW-1133">Transmembrane helix</keyword>
<dbReference type="PROSITE" id="PS50885">
    <property type="entry name" value="HAMP"/>
    <property type="match status" value="1"/>
</dbReference>
<reference evidence="6" key="1">
    <citation type="journal article" date="2021" name="PeerJ">
        <title>Extensive microbial diversity within the chicken gut microbiome revealed by metagenomics and culture.</title>
        <authorList>
            <person name="Gilroy R."/>
            <person name="Ravi A."/>
            <person name="Getino M."/>
            <person name="Pursley I."/>
            <person name="Horton D.L."/>
            <person name="Alikhan N.F."/>
            <person name="Baker D."/>
            <person name="Gharbi K."/>
            <person name="Hall N."/>
            <person name="Watson M."/>
            <person name="Adriaenssens E.M."/>
            <person name="Foster-Nyarko E."/>
            <person name="Jarju S."/>
            <person name="Secka A."/>
            <person name="Antonio M."/>
            <person name="Oren A."/>
            <person name="Chaudhuri R.R."/>
            <person name="La Ragione R."/>
            <person name="Hildebrand F."/>
            <person name="Pallen M.J."/>
        </authorList>
    </citation>
    <scope>NUCLEOTIDE SEQUENCE</scope>
    <source>
        <strain evidence="6">CHK186-16707</strain>
    </source>
</reference>
<dbReference type="Pfam" id="PF07228">
    <property type="entry name" value="SpoIIE"/>
    <property type="match status" value="1"/>
</dbReference>
<feature type="compositionally biased region" description="Basic and acidic residues" evidence="3">
    <location>
        <begin position="683"/>
        <end position="696"/>
    </location>
</feature>
<protein>
    <submittedName>
        <fullName evidence="6">SpoIIE family protein phosphatase</fullName>
    </submittedName>
</protein>
<dbReference type="InterPro" id="IPR036457">
    <property type="entry name" value="PPM-type-like_dom_sf"/>
</dbReference>
<dbReference type="InterPro" id="IPR001932">
    <property type="entry name" value="PPM-type_phosphatase-like_dom"/>
</dbReference>
<dbReference type="Proteomes" id="UP000824225">
    <property type="component" value="Unassembled WGS sequence"/>
</dbReference>
<comment type="caution">
    <text evidence="6">The sequence shown here is derived from an EMBL/GenBank/DDBJ whole genome shotgun (WGS) entry which is preliminary data.</text>
</comment>
<feature type="transmembrane region" description="Helical" evidence="4">
    <location>
        <begin position="6"/>
        <end position="29"/>
    </location>
</feature>
<reference evidence="6" key="2">
    <citation type="submission" date="2021-04" db="EMBL/GenBank/DDBJ databases">
        <authorList>
            <person name="Gilroy R."/>
        </authorList>
    </citation>
    <scope>NUCLEOTIDE SEQUENCE</scope>
    <source>
        <strain evidence="6">CHK186-16707</strain>
    </source>
</reference>
<dbReference type="GO" id="GO:0007165">
    <property type="term" value="P:signal transduction"/>
    <property type="evidence" value="ECO:0007669"/>
    <property type="project" value="InterPro"/>
</dbReference>
<sequence>MNMTLRTRLALLVAVSVALSVGPVLYLTWKMVGETMIRMEEKSFSSLMLVEEESLNAAFMNQLANKVRAVQERKSQLEETAERAVGILAALNENLPEGAQRERLIKTALLGLDSGGIRLELLHPAYLFAGGVSRLGLKPDARDAKQRSLIEILERLPRGGDFAVMELPRSLTVAGNPFSLISELERPALVFFQPLYSEQHESMPERVLVALTSLEDLEIQAAASETALLDTTREKFQSMELYRHGLVALLDEKGDILASGGDGQLPRESLAAALEEARRTGRAQLTLPSVYGDLLCLVGNIRAFGWYVVMTAPLSEIRAPSDALLSRLGTISVSIMLATSLLALFMLIRSLRPLGLLTRKTDELARVDFSAPDALEKLEPLVARGLPLERRDELGRLARAFARMGKALAENIRDLMAATASKERMEGELSAARDIQMGILPPPDGAPEICGFSASAFLDPAKEVGGDLYDFFTTRDGRRALVLGDVSGKGVPAALFMSMTVTLVRYALDSGLDPAAAMTRVNAMLEEHNPGNMFVTLFLALYDPRTGELAYANGGHCPPCIVDARSDCPPRLLEHLSGPLVGVMPDQEYELFLDRLADGETCLLFTDGVTEAMNDNKELYGEERLMSFMAKHRNAKPKELLSLIFHDLLCYRGNEPQSDDITMLAFCRPDPEPDTVPVSVESHTARVDAPHDPEQE</sequence>
<dbReference type="SUPFAM" id="SSF81606">
    <property type="entry name" value="PP2C-like"/>
    <property type="match status" value="1"/>
</dbReference>
<dbReference type="GO" id="GO:0016020">
    <property type="term" value="C:membrane"/>
    <property type="evidence" value="ECO:0007669"/>
    <property type="project" value="InterPro"/>
</dbReference>
<keyword evidence="4" id="KW-0812">Transmembrane</keyword>
<evidence type="ECO:0000256" key="3">
    <source>
        <dbReference type="SAM" id="MobiDB-lite"/>
    </source>
</evidence>
<keyword evidence="4" id="KW-0472">Membrane</keyword>
<keyword evidence="1" id="KW-0378">Hydrolase</keyword>
<keyword evidence="2" id="KW-0175">Coiled coil</keyword>
<proteinExistence type="predicted"/>
<feature type="coiled-coil region" evidence="2">
    <location>
        <begin position="60"/>
        <end position="94"/>
    </location>
</feature>
<dbReference type="InterPro" id="IPR003660">
    <property type="entry name" value="HAMP_dom"/>
</dbReference>
<dbReference type="CDD" id="cd06225">
    <property type="entry name" value="HAMP"/>
    <property type="match status" value="1"/>
</dbReference>
<dbReference type="SMART" id="SM00331">
    <property type="entry name" value="PP2C_SIG"/>
    <property type="match status" value="1"/>
</dbReference>
<evidence type="ECO:0000313" key="6">
    <source>
        <dbReference type="EMBL" id="HJA08934.1"/>
    </source>
</evidence>
<dbReference type="Pfam" id="PF00672">
    <property type="entry name" value="HAMP"/>
    <property type="match status" value="1"/>
</dbReference>
<evidence type="ECO:0000256" key="2">
    <source>
        <dbReference type="SAM" id="Coils"/>
    </source>
</evidence>
<dbReference type="AlphaFoldDB" id="A0A9D2HEA6"/>
<organism evidence="6 7">
    <name type="scientific">Candidatus Mailhella merdigallinarum</name>
    <dbReference type="NCBI Taxonomy" id="2838658"/>
    <lineage>
        <taxon>Bacteria</taxon>
        <taxon>Pseudomonadati</taxon>
        <taxon>Thermodesulfobacteriota</taxon>
        <taxon>Desulfovibrionia</taxon>
        <taxon>Desulfovibrionales</taxon>
        <taxon>Desulfovibrionaceae</taxon>
        <taxon>Mailhella</taxon>
    </lineage>
</organism>
<dbReference type="GO" id="GO:0016791">
    <property type="term" value="F:phosphatase activity"/>
    <property type="evidence" value="ECO:0007669"/>
    <property type="project" value="TreeGrafter"/>
</dbReference>
<evidence type="ECO:0000313" key="7">
    <source>
        <dbReference type="Proteomes" id="UP000824225"/>
    </source>
</evidence>
<evidence type="ECO:0000256" key="4">
    <source>
        <dbReference type="SAM" id="Phobius"/>
    </source>
</evidence>
<dbReference type="Gene3D" id="3.60.40.10">
    <property type="entry name" value="PPM-type phosphatase domain"/>
    <property type="match status" value="1"/>
</dbReference>